<sequence>MQQRLFGNGSIAEKESRVTPIRNAPIKVRSLAQAIQIFETKMGARIKILQDVSFEGARIGRYYIDERSNEKILLVFKRQYYFMFSKHFPDVKEKGYGVMNNLKLTHWAALQNAKIAAMFEDGNCYKIDAMEFYLYYEKHGTDVMAVPGEIATPLSLWVNAI</sequence>
<dbReference type="AlphaFoldDB" id="A0A6M3M4F8"/>
<dbReference type="EMBL" id="MT143696">
    <property type="protein sequence ID" value="QJB00565.1"/>
    <property type="molecule type" value="Genomic_DNA"/>
</dbReference>
<evidence type="ECO:0000313" key="1">
    <source>
        <dbReference type="EMBL" id="QJB00565.1"/>
    </source>
</evidence>
<gene>
    <name evidence="1" type="ORF">MM171A00411_0027</name>
</gene>
<reference evidence="1" key="1">
    <citation type="submission" date="2020-03" db="EMBL/GenBank/DDBJ databases">
        <title>The deep terrestrial virosphere.</title>
        <authorList>
            <person name="Holmfeldt K."/>
            <person name="Nilsson E."/>
            <person name="Simone D."/>
            <person name="Lopez-Fernandez M."/>
            <person name="Wu X."/>
            <person name="de Brujin I."/>
            <person name="Lundin D."/>
            <person name="Andersson A."/>
            <person name="Bertilsson S."/>
            <person name="Dopson M."/>
        </authorList>
    </citation>
    <scope>NUCLEOTIDE SEQUENCE</scope>
    <source>
        <strain evidence="1">MM171A00411</strain>
    </source>
</reference>
<name>A0A6M3M4F8_9ZZZZ</name>
<organism evidence="1">
    <name type="scientific">viral metagenome</name>
    <dbReference type="NCBI Taxonomy" id="1070528"/>
    <lineage>
        <taxon>unclassified sequences</taxon>
        <taxon>metagenomes</taxon>
        <taxon>organismal metagenomes</taxon>
    </lineage>
</organism>
<proteinExistence type="predicted"/>
<protein>
    <submittedName>
        <fullName evidence="1">Uncharacterized protein</fullName>
    </submittedName>
</protein>
<accession>A0A6M3M4F8</accession>